<dbReference type="EMBL" id="CP016027">
    <property type="protein sequence ID" value="ANJ68022.1"/>
    <property type="molecule type" value="Genomic_DNA"/>
</dbReference>
<accession>A0A191ZJJ8</accession>
<keyword evidence="2 7" id="KW-0812">Transmembrane</keyword>
<evidence type="ECO:0000313" key="10">
    <source>
        <dbReference type="EMBL" id="ANJ68022.1"/>
    </source>
</evidence>
<reference evidence="10 11" key="1">
    <citation type="submission" date="2016-06" db="EMBL/GenBank/DDBJ databases">
        <title>Insight into the functional genes involving in sulfur oxidation in Pearl River water.</title>
        <authorList>
            <person name="Luo J."/>
            <person name="Tan X."/>
            <person name="Lin W."/>
        </authorList>
    </citation>
    <scope>NUCLEOTIDE SEQUENCE [LARGE SCALE GENOMIC DNA]</scope>
    <source>
        <strain evidence="10 11">LS2</strain>
    </source>
</reference>
<evidence type="ECO:0000313" key="11">
    <source>
        <dbReference type="Proteomes" id="UP000078596"/>
    </source>
</evidence>
<dbReference type="InterPro" id="IPR017871">
    <property type="entry name" value="ABC_transporter-like_CS"/>
</dbReference>
<organism evidence="10 11">
    <name type="scientific">Halothiobacillus diazotrophicus</name>
    <dbReference type="NCBI Taxonomy" id="1860122"/>
    <lineage>
        <taxon>Bacteria</taxon>
        <taxon>Pseudomonadati</taxon>
        <taxon>Pseudomonadota</taxon>
        <taxon>Gammaproteobacteria</taxon>
        <taxon>Chromatiales</taxon>
        <taxon>Halothiobacillaceae</taxon>
        <taxon>Halothiobacillus</taxon>
    </lineage>
</organism>
<dbReference type="SUPFAM" id="SSF52540">
    <property type="entry name" value="P-loop containing nucleoside triphosphate hydrolases"/>
    <property type="match status" value="1"/>
</dbReference>
<feature type="domain" description="ABC transporter" evidence="8">
    <location>
        <begin position="344"/>
        <end position="560"/>
    </location>
</feature>
<feature type="transmembrane region" description="Helical" evidence="7">
    <location>
        <begin position="253"/>
        <end position="275"/>
    </location>
</feature>
<dbReference type="InterPro" id="IPR011527">
    <property type="entry name" value="ABC1_TM_dom"/>
</dbReference>
<dbReference type="SMART" id="SM00382">
    <property type="entry name" value="AAA"/>
    <property type="match status" value="1"/>
</dbReference>
<evidence type="ECO:0000256" key="6">
    <source>
        <dbReference type="ARBA" id="ARBA00023136"/>
    </source>
</evidence>
<dbReference type="AlphaFoldDB" id="A0A191ZJJ8"/>
<feature type="transmembrane region" description="Helical" evidence="7">
    <location>
        <begin position="47"/>
        <end position="66"/>
    </location>
</feature>
<keyword evidence="5 7" id="KW-1133">Transmembrane helix</keyword>
<dbReference type="OrthoDB" id="6336411at2"/>
<keyword evidence="11" id="KW-1185">Reference proteome</keyword>
<dbReference type="GO" id="GO:0034775">
    <property type="term" value="P:glutathione transmembrane transport"/>
    <property type="evidence" value="ECO:0007669"/>
    <property type="project" value="InterPro"/>
</dbReference>
<feature type="transmembrane region" description="Helical" evidence="7">
    <location>
        <begin position="287"/>
        <end position="309"/>
    </location>
</feature>
<evidence type="ECO:0000256" key="2">
    <source>
        <dbReference type="ARBA" id="ARBA00022692"/>
    </source>
</evidence>
<comment type="subcellular location">
    <subcellularLocation>
        <location evidence="1">Cell membrane</location>
        <topology evidence="1">Multi-pass membrane protein</topology>
    </subcellularLocation>
</comment>
<dbReference type="CDD" id="cd18585">
    <property type="entry name" value="ABC_6TM_CydC"/>
    <property type="match status" value="1"/>
</dbReference>
<dbReference type="InterPro" id="IPR036640">
    <property type="entry name" value="ABC1_TM_sf"/>
</dbReference>
<dbReference type="PROSITE" id="PS50929">
    <property type="entry name" value="ABC_TM1F"/>
    <property type="match status" value="1"/>
</dbReference>
<dbReference type="InterPro" id="IPR003439">
    <property type="entry name" value="ABC_transporter-like_ATP-bd"/>
</dbReference>
<evidence type="ECO:0000259" key="8">
    <source>
        <dbReference type="PROSITE" id="PS50893"/>
    </source>
</evidence>
<keyword evidence="6 7" id="KW-0472">Membrane</keyword>
<gene>
    <name evidence="10" type="ORF">A9404_12135</name>
</gene>
<dbReference type="InterPro" id="IPR014223">
    <property type="entry name" value="ABC_CydC/D"/>
</dbReference>
<dbReference type="NCBIfam" id="TIGR02868">
    <property type="entry name" value="CydC"/>
    <property type="match status" value="1"/>
</dbReference>
<dbReference type="GO" id="GO:0045454">
    <property type="term" value="P:cell redox homeostasis"/>
    <property type="evidence" value="ECO:0007669"/>
    <property type="project" value="InterPro"/>
</dbReference>
<dbReference type="KEGG" id="haz:A9404_12135"/>
<feature type="transmembrane region" description="Helical" evidence="7">
    <location>
        <begin position="167"/>
        <end position="187"/>
    </location>
</feature>
<dbReference type="STRING" id="1860122.A9404_12135"/>
<evidence type="ECO:0000259" key="9">
    <source>
        <dbReference type="PROSITE" id="PS50929"/>
    </source>
</evidence>
<dbReference type="InterPro" id="IPR039421">
    <property type="entry name" value="Type_1_exporter"/>
</dbReference>
<dbReference type="Pfam" id="PF00664">
    <property type="entry name" value="ABC_membrane"/>
    <property type="match status" value="1"/>
</dbReference>
<keyword evidence="4" id="KW-0067">ATP-binding</keyword>
<dbReference type="Pfam" id="PF00005">
    <property type="entry name" value="ABC_tran"/>
    <property type="match status" value="1"/>
</dbReference>
<dbReference type="GO" id="GO:0016887">
    <property type="term" value="F:ATP hydrolysis activity"/>
    <property type="evidence" value="ECO:0007669"/>
    <property type="project" value="InterPro"/>
</dbReference>
<dbReference type="GO" id="GO:0005886">
    <property type="term" value="C:plasma membrane"/>
    <property type="evidence" value="ECO:0007669"/>
    <property type="project" value="UniProtKB-SubCell"/>
</dbReference>
<dbReference type="RefSeq" id="WP_066102050.1">
    <property type="nucleotide sequence ID" value="NZ_CP016027.1"/>
</dbReference>
<dbReference type="PROSITE" id="PS50893">
    <property type="entry name" value="ABC_TRANSPORTER_2"/>
    <property type="match status" value="1"/>
</dbReference>
<dbReference type="Proteomes" id="UP000078596">
    <property type="component" value="Chromosome"/>
</dbReference>
<keyword evidence="3" id="KW-0547">Nucleotide-binding</keyword>
<evidence type="ECO:0000256" key="1">
    <source>
        <dbReference type="ARBA" id="ARBA00004651"/>
    </source>
</evidence>
<dbReference type="PANTHER" id="PTHR43394">
    <property type="entry name" value="ATP-DEPENDENT PERMEASE MDL1, MITOCHONDRIAL"/>
    <property type="match status" value="1"/>
</dbReference>
<sequence>MTRATKHRELRWLIGLTRPYRGWMLAGVLLATLVILANVALLALSGWFIAAMALAGLGGGAINYFTPAAAIRGLAIARTAGRYLERLVTHEATFRLLAGLRQWFFEHLEPLVPARLQDRSGGDLLSRIRADIDSLEGAYLRLFGPVVTAVLTTFLMGLFLLFWSPGIAAVDLAGLLLAGIVVPMIVLRTGLDAGRALVEARATLRQRTAETLRGLAELNLFGNPQHRLDRLRRDNAELIEPQRRQNRLDAGGNALNGLIAQFTWLGMLVLAIDLVRNAHITGPELVMLALFGMASFEAVAMLPPAWRAWGETRQAARRILDLVDAEPAVPDPDVQEPPPTRFDLDFDRITLRYPGRAEPALDAVSLVVPQGGIVALRGASGSGKTSLLNALLRFWPLTDGDIRIGGRSIRTLSGDGVRGLCAVVSQHTHLFNTTIATNLRLARPEATEAELRAVLAAVGLDDAIAAWPQGLDTEVGEAATRLSGGQARRIAIARALLKDAPVVLLDEPTEGLDAASERVVVEALRRLIAGRTALMISHRPQLLSLANQIVHLDQGRIVHP</sequence>
<dbReference type="InterPro" id="IPR003593">
    <property type="entry name" value="AAA+_ATPase"/>
</dbReference>
<feature type="transmembrane region" description="Helical" evidence="7">
    <location>
        <begin position="20"/>
        <end position="41"/>
    </location>
</feature>
<dbReference type="SUPFAM" id="SSF90123">
    <property type="entry name" value="ABC transporter transmembrane region"/>
    <property type="match status" value="1"/>
</dbReference>
<dbReference type="InterPro" id="IPR027417">
    <property type="entry name" value="P-loop_NTPase"/>
</dbReference>
<dbReference type="Gene3D" id="3.40.50.300">
    <property type="entry name" value="P-loop containing nucleotide triphosphate hydrolases"/>
    <property type="match status" value="1"/>
</dbReference>
<dbReference type="PANTHER" id="PTHR43394:SF1">
    <property type="entry name" value="ATP-BINDING CASSETTE SUB-FAMILY B MEMBER 10, MITOCHONDRIAL"/>
    <property type="match status" value="1"/>
</dbReference>
<dbReference type="GO" id="GO:0005524">
    <property type="term" value="F:ATP binding"/>
    <property type="evidence" value="ECO:0007669"/>
    <property type="project" value="UniProtKB-KW"/>
</dbReference>
<evidence type="ECO:0000256" key="5">
    <source>
        <dbReference type="ARBA" id="ARBA00022989"/>
    </source>
</evidence>
<evidence type="ECO:0000256" key="7">
    <source>
        <dbReference type="SAM" id="Phobius"/>
    </source>
</evidence>
<evidence type="ECO:0000256" key="4">
    <source>
        <dbReference type="ARBA" id="ARBA00022840"/>
    </source>
</evidence>
<feature type="domain" description="ABC transmembrane type-1" evidence="9">
    <location>
        <begin position="25"/>
        <end position="311"/>
    </location>
</feature>
<evidence type="ECO:0000256" key="3">
    <source>
        <dbReference type="ARBA" id="ARBA00022741"/>
    </source>
</evidence>
<dbReference type="PROSITE" id="PS00211">
    <property type="entry name" value="ABC_TRANSPORTER_1"/>
    <property type="match status" value="1"/>
</dbReference>
<dbReference type="GO" id="GO:0015421">
    <property type="term" value="F:ABC-type oligopeptide transporter activity"/>
    <property type="evidence" value="ECO:0007669"/>
    <property type="project" value="TreeGrafter"/>
</dbReference>
<protein>
    <submittedName>
        <fullName evidence="10">Thiol reductant ABC exporter subunit CydC</fullName>
    </submittedName>
</protein>
<dbReference type="Gene3D" id="1.20.1560.10">
    <property type="entry name" value="ABC transporter type 1, transmembrane domain"/>
    <property type="match status" value="1"/>
</dbReference>
<proteinExistence type="predicted"/>
<name>A0A191ZJJ8_9GAMM</name>
<feature type="transmembrane region" description="Helical" evidence="7">
    <location>
        <begin position="138"/>
        <end position="161"/>
    </location>
</feature>